<evidence type="ECO:0000313" key="4">
    <source>
        <dbReference type="Proteomes" id="UP000294166"/>
    </source>
</evidence>
<dbReference type="AlphaFoldDB" id="A0A4Q5KVM0"/>
<protein>
    <recommendedName>
        <fullName evidence="5">PEGA domain-containing protein</fullName>
    </recommendedName>
</protein>
<comment type="caution">
    <text evidence="1">The sequence shown here is derived from an EMBL/GenBank/DDBJ whole genome shotgun (WGS) entry which is preliminary data.</text>
</comment>
<gene>
    <name evidence="2" type="ORF">ERW53_09090</name>
    <name evidence="1" type="ORF">ERW57_09570</name>
</gene>
<keyword evidence="4" id="KW-1185">Reference proteome</keyword>
<dbReference type="RefSeq" id="WP_130046968.1">
    <property type="nucleotide sequence ID" value="NZ_SEZK01000014.1"/>
</dbReference>
<dbReference type="EMBL" id="SEZN01000014">
    <property type="protein sequence ID" value="RYU64561.1"/>
    <property type="molecule type" value="Genomic_DNA"/>
</dbReference>
<organism evidence="1 3">
    <name type="scientific">Aliivibrio finisterrensis</name>
    <dbReference type="NCBI Taxonomy" id="511998"/>
    <lineage>
        <taxon>Bacteria</taxon>
        <taxon>Pseudomonadati</taxon>
        <taxon>Pseudomonadota</taxon>
        <taxon>Gammaproteobacteria</taxon>
        <taxon>Vibrionales</taxon>
        <taxon>Vibrionaceae</taxon>
        <taxon>Aliivibrio</taxon>
    </lineage>
</organism>
<evidence type="ECO:0008006" key="5">
    <source>
        <dbReference type="Google" id="ProtNLM"/>
    </source>
</evidence>
<dbReference type="Proteomes" id="UP000294063">
    <property type="component" value="Unassembled WGS sequence"/>
</dbReference>
<dbReference type="Proteomes" id="UP000294166">
    <property type="component" value="Unassembled WGS sequence"/>
</dbReference>
<accession>A0A4Q5KVM0</accession>
<name>A0A4Q5KVM0_9GAMM</name>
<dbReference type="EMBL" id="SEZK01000014">
    <property type="protein sequence ID" value="RYU51363.1"/>
    <property type="molecule type" value="Genomic_DNA"/>
</dbReference>
<evidence type="ECO:0000313" key="3">
    <source>
        <dbReference type="Proteomes" id="UP000294063"/>
    </source>
</evidence>
<evidence type="ECO:0000313" key="2">
    <source>
        <dbReference type="EMBL" id="RYU64561.1"/>
    </source>
</evidence>
<evidence type="ECO:0000313" key="1">
    <source>
        <dbReference type="EMBL" id="RYU51363.1"/>
    </source>
</evidence>
<sequence length="468" mass="53983">MAVVTIMPLLMPFDTKSSQLKLTSEEEINLRDIKINFDYREMVIDLNNIDSEIYSLSEEKSELISLVAKLKESKESISENLRTSFENNEEEHISDKYYQEMKRSHNEIYKNKISIKDVNEKITAIENEKELLINSISDIKLKRKKELLKLKNKVRKRYINTLKEPITLSSKGSISCVSKNMDKCILDNEKNITNSILSKNNYTNISKNKEFIVNDAIMDYSGFLSYDISVKFLESYNKDTNLILNKIFETTDFKLILRSNFSDVKYIIDGIPVGSGSVISTTVTAGNHKIIATYKSLEEIANVHILKDSDFTFSFDKTNESNNSMDKILHNESKPELTTKDNIKKESPSLFKNPILKVAYSEGSNLFVIPTFPTLDKNKLIKYTVNNGKQVFGKLNYKQAYNICNKITEKSRMLNDDEYKLLFNIEKFNNNFNSKLAFWTKKNKLIHNNKDVKPYSNSIGNVVCYIPS</sequence>
<proteinExistence type="predicted"/>
<reference evidence="3 4" key="1">
    <citation type="submission" date="2019-02" db="EMBL/GenBank/DDBJ databases">
        <title>Genome sequences of Aliivibrio finisterrensis strains from farmed Atlantic salmon.</title>
        <authorList>
            <person name="Bowman J.P."/>
        </authorList>
    </citation>
    <scope>NUCLEOTIDE SEQUENCE [LARGE SCALE GENOMIC DNA]</scope>
    <source>
        <strain evidence="2 4">A21</strain>
        <strain evidence="1 3">A46</strain>
    </source>
</reference>